<sequence length="221" mass="24757">MATGTQKENGALGENSTSPGSRQRFSSHGLRSFCGQPHNNARRLNNKLTFAFVRYRNKDEALNVAAKGDGGLIDGFHIRVYEESENRKSPRPNPKAEKVKVWIKRSSMKDSRSFKEALIGDINPKGKECNNTDSLLKEVSVKIVESIPELSIDQEMQKANEICLLKGELEWRKRCLVGVIKSMYNPDIVQEALRSDGLEVKVASWQGLLVVLQYSNHADLA</sequence>
<accession>A0A6A3AHV1</accession>
<dbReference type="SUPFAM" id="SSF54928">
    <property type="entry name" value="RNA-binding domain, RBD"/>
    <property type="match status" value="1"/>
</dbReference>
<proteinExistence type="predicted"/>
<gene>
    <name evidence="2" type="ORF">F3Y22_tig00110472pilonHSYRG00445</name>
</gene>
<dbReference type="EMBL" id="VEPZ02001001">
    <property type="protein sequence ID" value="KAE8703373.1"/>
    <property type="molecule type" value="Genomic_DNA"/>
</dbReference>
<protein>
    <submittedName>
        <fullName evidence="2">Uncharacterized protein</fullName>
    </submittedName>
</protein>
<feature type="compositionally biased region" description="Polar residues" evidence="1">
    <location>
        <begin position="1"/>
        <end position="26"/>
    </location>
</feature>
<evidence type="ECO:0000313" key="3">
    <source>
        <dbReference type="Proteomes" id="UP000436088"/>
    </source>
</evidence>
<reference evidence="2" key="1">
    <citation type="submission" date="2019-09" db="EMBL/GenBank/DDBJ databases">
        <title>Draft genome information of white flower Hibiscus syriacus.</title>
        <authorList>
            <person name="Kim Y.-M."/>
        </authorList>
    </citation>
    <scope>NUCLEOTIDE SEQUENCE [LARGE SCALE GENOMIC DNA]</scope>
    <source>
        <strain evidence="2">YM2019G1</strain>
    </source>
</reference>
<evidence type="ECO:0000256" key="1">
    <source>
        <dbReference type="SAM" id="MobiDB-lite"/>
    </source>
</evidence>
<dbReference type="AlphaFoldDB" id="A0A6A3AHV1"/>
<evidence type="ECO:0000313" key="2">
    <source>
        <dbReference type="EMBL" id="KAE8703373.1"/>
    </source>
</evidence>
<dbReference type="InterPro" id="IPR035979">
    <property type="entry name" value="RBD_domain_sf"/>
</dbReference>
<name>A0A6A3AHV1_HIBSY</name>
<feature type="region of interest" description="Disordered" evidence="1">
    <location>
        <begin position="1"/>
        <end position="38"/>
    </location>
</feature>
<organism evidence="2 3">
    <name type="scientific">Hibiscus syriacus</name>
    <name type="common">Rose of Sharon</name>
    <dbReference type="NCBI Taxonomy" id="106335"/>
    <lineage>
        <taxon>Eukaryota</taxon>
        <taxon>Viridiplantae</taxon>
        <taxon>Streptophyta</taxon>
        <taxon>Embryophyta</taxon>
        <taxon>Tracheophyta</taxon>
        <taxon>Spermatophyta</taxon>
        <taxon>Magnoliopsida</taxon>
        <taxon>eudicotyledons</taxon>
        <taxon>Gunneridae</taxon>
        <taxon>Pentapetalae</taxon>
        <taxon>rosids</taxon>
        <taxon>malvids</taxon>
        <taxon>Malvales</taxon>
        <taxon>Malvaceae</taxon>
        <taxon>Malvoideae</taxon>
        <taxon>Hibiscus</taxon>
    </lineage>
</organism>
<dbReference type="GO" id="GO:0003676">
    <property type="term" value="F:nucleic acid binding"/>
    <property type="evidence" value="ECO:0007669"/>
    <property type="project" value="InterPro"/>
</dbReference>
<keyword evidence="3" id="KW-1185">Reference proteome</keyword>
<dbReference type="Proteomes" id="UP000436088">
    <property type="component" value="Unassembled WGS sequence"/>
</dbReference>
<comment type="caution">
    <text evidence="2">The sequence shown here is derived from an EMBL/GenBank/DDBJ whole genome shotgun (WGS) entry which is preliminary data.</text>
</comment>